<evidence type="ECO:0000256" key="4">
    <source>
        <dbReference type="ARBA" id="ARBA00022692"/>
    </source>
</evidence>
<evidence type="ECO:0000256" key="5">
    <source>
        <dbReference type="ARBA" id="ARBA00022989"/>
    </source>
</evidence>
<dbReference type="PANTHER" id="PTHR30353">
    <property type="entry name" value="INNER MEMBRANE PROTEIN DEDA-RELATED"/>
    <property type="match status" value="1"/>
</dbReference>
<name>A0A3G6J6F7_9CORY</name>
<proteinExistence type="inferred from homology"/>
<keyword evidence="11" id="KW-1185">Reference proteome</keyword>
<evidence type="ECO:0000313" key="10">
    <source>
        <dbReference type="EMBL" id="AZA13536.1"/>
    </source>
</evidence>
<organism evidence="10 11">
    <name type="scientific">Corynebacterium choanae</name>
    <dbReference type="NCBI Taxonomy" id="1862358"/>
    <lineage>
        <taxon>Bacteria</taxon>
        <taxon>Bacillati</taxon>
        <taxon>Actinomycetota</taxon>
        <taxon>Actinomycetes</taxon>
        <taxon>Mycobacteriales</taxon>
        <taxon>Corynebacteriaceae</taxon>
        <taxon>Corynebacterium</taxon>
    </lineage>
</organism>
<evidence type="ECO:0000259" key="9">
    <source>
        <dbReference type="Pfam" id="PF09335"/>
    </source>
</evidence>
<evidence type="ECO:0000313" key="11">
    <source>
        <dbReference type="Proteomes" id="UP000269019"/>
    </source>
</evidence>
<accession>A0A3G6J6F7</accession>
<dbReference type="AlphaFoldDB" id="A0A3G6J6F7"/>
<dbReference type="EMBL" id="CP033896">
    <property type="protein sequence ID" value="AZA13536.1"/>
    <property type="molecule type" value="Genomic_DNA"/>
</dbReference>
<feature type="region of interest" description="Disordered" evidence="8">
    <location>
        <begin position="209"/>
        <end position="249"/>
    </location>
</feature>
<dbReference type="InterPro" id="IPR032818">
    <property type="entry name" value="DedA-like"/>
</dbReference>
<dbReference type="KEGG" id="ccho:CCHOA_05680"/>
<feature type="transmembrane region" description="Helical" evidence="7">
    <location>
        <begin position="139"/>
        <end position="161"/>
    </location>
</feature>
<evidence type="ECO:0000256" key="6">
    <source>
        <dbReference type="ARBA" id="ARBA00023136"/>
    </source>
</evidence>
<dbReference type="PANTHER" id="PTHR30353:SF0">
    <property type="entry name" value="TRANSMEMBRANE PROTEIN"/>
    <property type="match status" value="1"/>
</dbReference>
<feature type="compositionally biased region" description="Basic and acidic residues" evidence="8">
    <location>
        <begin position="209"/>
        <end position="221"/>
    </location>
</feature>
<evidence type="ECO:0000256" key="2">
    <source>
        <dbReference type="ARBA" id="ARBA00010792"/>
    </source>
</evidence>
<dbReference type="RefSeq" id="WP_123927752.1">
    <property type="nucleotide sequence ID" value="NZ_CP033896.1"/>
</dbReference>
<evidence type="ECO:0000256" key="8">
    <source>
        <dbReference type="SAM" id="MobiDB-lite"/>
    </source>
</evidence>
<feature type="transmembrane region" description="Helical" evidence="7">
    <location>
        <begin position="52"/>
        <end position="75"/>
    </location>
</feature>
<protein>
    <submittedName>
        <fullName evidence="10">Inner membrane protein YqjA</fullName>
    </submittedName>
</protein>
<sequence>MFDVDTLLTSFGLLGICAIIFMETGVLIGFIFPGDTLLFTAGIMAHNEPPIAPLWALLVVIPAAAAAGDQVGYLLGRRVGRRILSAKAVGWMGPDAVQRTNEFFARYGPVTVLFARFVGVVRTLTPLTAGIAHMNHRLFTVYSIIGSILWGAGFVLLGYMVGEIPIVQEFLHVFILAGMLTVLLPLGLKLGAATYRYMLVKKKAATKKTREYQRRHIDRHSAHPRSAAARQRAVSAADKAAHSSPRQDT</sequence>
<dbReference type="OrthoDB" id="9813426at2"/>
<keyword evidence="3 7" id="KW-1003">Cell membrane</keyword>
<feature type="compositionally biased region" description="Basic and acidic residues" evidence="8">
    <location>
        <begin position="239"/>
        <end position="249"/>
    </location>
</feature>
<comment type="similarity">
    <text evidence="2 7">Belongs to the DedA family.</text>
</comment>
<keyword evidence="4 7" id="KW-0812">Transmembrane</keyword>
<gene>
    <name evidence="10" type="primary">yqjA2</name>
    <name evidence="10" type="ORF">CCHOA_05680</name>
</gene>
<feature type="transmembrane region" description="Helical" evidence="7">
    <location>
        <begin position="173"/>
        <end position="198"/>
    </location>
</feature>
<feature type="transmembrane region" description="Helical" evidence="7">
    <location>
        <begin position="7"/>
        <end position="32"/>
    </location>
</feature>
<evidence type="ECO:0000256" key="3">
    <source>
        <dbReference type="ARBA" id="ARBA00022475"/>
    </source>
</evidence>
<dbReference type="InterPro" id="IPR032816">
    <property type="entry name" value="VTT_dom"/>
</dbReference>
<evidence type="ECO:0000256" key="7">
    <source>
        <dbReference type="RuleBase" id="RU367016"/>
    </source>
</evidence>
<comment type="subcellular location">
    <subcellularLocation>
        <location evidence="1 7">Cell membrane</location>
        <topology evidence="1 7">Multi-pass membrane protein</topology>
    </subcellularLocation>
</comment>
<feature type="domain" description="VTT" evidence="9">
    <location>
        <begin position="32"/>
        <end position="160"/>
    </location>
</feature>
<keyword evidence="5 7" id="KW-1133">Transmembrane helix</keyword>
<feature type="compositionally biased region" description="Low complexity" evidence="8">
    <location>
        <begin position="224"/>
        <end position="238"/>
    </location>
</feature>
<dbReference type="GO" id="GO:0005886">
    <property type="term" value="C:plasma membrane"/>
    <property type="evidence" value="ECO:0007669"/>
    <property type="project" value="UniProtKB-SubCell"/>
</dbReference>
<keyword evidence="6 7" id="KW-0472">Membrane</keyword>
<reference evidence="10 11" key="1">
    <citation type="submission" date="2018-11" db="EMBL/GenBank/DDBJ databases">
        <authorList>
            <person name="Kleinhagauer T."/>
            <person name="Glaeser S.P."/>
            <person name="Spergser J."/>
            <person name="Ruckert C."/>
            <person name="Kaempfer P."/>
            <person name="Busse H.-J."/>
        </authorList>
    </citation>
    <scope>NUCLEOTIDE SEQUENCE [LARGE SCALE GENOMIC DNA]</scope>
    <source>
        <strain evidence="10 11">200CH</strain>
    </source>
</reference>
<evidence type="ECO:0000256" key="1">
    <source>
        <dbReference type="ARBA" id="ARBA00004651"/>
    </source>
</evidence>
<dbReference type="Pfam" id="PF09335">
    <property type="entry name" value="VTT_dom"/>
    <property type="match status" value="1"/>
</dbReference>
<dbReference type="Proteomes" id="UP000269019">
    <property type="component" value="Chromosome"/>
</dbReference>